<proteinExistence type="predicted"/>
<name>A0A8T0Y5H5_PANVG</name>
<comment type="caution">
    <text evidence="2">The sequence shown here is derived from an EMBL/GenBank/DDBJ whole genome shotgun (WGS) entry which is preliminary data.</text>
</comment>
<evidence type="ECO:0000313" key="2">
    <source>
        <dbReference type="EMBL" id="KAG2662639.1"/>
    </source>
</evidence>
<dbReference type="Proteomes" id="UP000823388">
    <property type="component" value="Chromosome 1K"/>
</dbReference>
<feature type="compositionally biased region" description="Gly residues" evidence="1">
    <location>
        <begin position="96"/>
        <end position="106"/>
    </location>
</feature>
<dbReference type="EMBL" id="CM029037">
    <property type="protein sequence ID" value="KAG2662639.1"/>
    <property type="molecule type" value="Genomic_DNA"/>
</dbReference>
<evidence type="ECO:0000313" key="3">
    <source>
        <dbReference type="Proteomes" id="UP000823388"/>
    </source>
</evidence>
<feature type="compositionally biased region" description="Basic residues" evidence="1">
    <location>
        <begin position="337"/>
        <end position="348"/>
    </location>
</feature>
<feature type="compositionally biased region" description="Gly residues" evidence="1">
    <location>
        <begin position="43"/>
        <end position="57"/>
    </location>
</feature>
<dbReference type="AlphaFoldDB" id="A0A8T0Y5H5"/>
<organism evidence="2 3">
    <name type="scientific">Panicum virgatum</name>
    <name type="common">Blackwell switchgrass</name>
    <dbReference type="NCBI Taxonomy" id="38727"/>
    <lineage>
        <taxon>Eukaryota</taxon>
        <taxon>Viridiplantae</taxon>
        <taxon>Streptophyta</taxon>
        <taxon>Embryophyta</taxon>
        <taxon>Tracheophyta</taxon>
        <taxon>Spermatophyta</taxon>
        <taxon>Magnoliopsida</taxon>
        <taxon>Liliopsida</taxon>
        <taxon>Poales</taxon>
        <taxon>Poaceae</taxon>
        <taxon>PACMAD clade</taxon>
        <taxon>Panicoideae</taxon>
        <taxon>Panicodae</taxon>
        <taxon>Paniceae</taxon>
        <taxon>Panicinae</taxon>
        <taxon>Panicum</taxon>
        <taxon>Panicum sect. Hiantes</taxon>
    </lineage>
</organism>
<reference evidence="2" key="1">
    <citation type="submission" date="2020-05" db="EMBL/GenBank/DDBJ databases">
        <title>WGS assembly of Panicum virgatum.</title>
        <authorList>
            <person name="Lovell J.T."/>
            <person name="Jenkins J."/>
            <person name="Shu S."/>
            <person name="Juenger T.E."/>
            <person name="Schmutz J."/>
        </authorList>
    </citation>
    <scope>NUCLEOTIDE SEQUENCE</scope>
    <source>
        <strain evidence="2">AP13</strain>
    </source>
</reference>
<feature type="compositionally biased region" description="Basic residues" evidence="1">
    <location>
        <begin position="173"/>
        <end position="186"/>
    </location>
</feature>
<sequence>MPFSQPELPPLRRRRTLPCQMRPAAAPPSLPVAGSSGGARKLVGGGADRAAPGGGVSAGTAGAGRACQHAGGEQRGAWRSARGRGKGPDAAARDAGGLGRGGGGGSGRRRRRTSKRPVGAGAASEAARGWTEPAARRRQRLCARPNSPAQQSLPHHHLPAPAYLSRRPACGRPQRHTTAHGRRRSPRGGFGAPYAARGPCRHRACGSRRTLIAPPQPAVLRPTSPSLASVRGWWLASPPRSRLPPLASPPSAARGLHPHGARADRLPPTLLSLTPRRCNAKQGKAAGARLIQPLPSLTSLPSAPAFPRAASLAGLPAAAVGRRARIRVRSMEAVRHGSGRSSRRRRTNAGRPCL</sequence>
<accession>A0A8T0Y5H5</accession>
<gene>
    <name evidence="2" type="ORF">PVAP13_1KG548125</name>
</gene>
<protein>
    <submittedName>
        <fullName evidence="2">Uncharacterized protein</fullName>
    </submittedName>
</protein>
<keyword evidence="3" id="KW-1185">Reference proteome</keyword>
<evidence type="ECO:0000256" key="1">
    <source>
        <dbReference type="SAM" id="MobiDB-lite"/>
    </source>
</evidence>
<feature type="region of interest" description="Disordered" evidence="1">
    <location>
        <begin position="331"/>
        <end position="354"/>
    </location>
</feature>
<feature type="region of interest" description="Disordered" evidence="1">
    <location>
        <begin position="1"/>
        <end position="201"/>
    </location>
</feature>